<name>A0A0D3L191_EMIH1</name>
<reference evidence="3" key="1">
    <citation type="journal article" date="2013" name="Nature">
        <title>Pan genome of the phytoplankton Emiliania underpins its global distribution.</title>
        <authorList>
            <person name="Read B.A."/>
            <person name="Kegel J."/>
            <person name="Klute M.J."/>
            <person name="Kuo A."/>
            <person name="Lefebvre S.C."/>
            <person name="Maumus F."/>
            <person name="Mayer C."/>
            <person name="Miller J."/>
            <person name="Monier A."/>
            <person name="Salamov A."/>
            <person name="Young J."/>
            <person name="Aguilar M."/>
            <person name="Claverie J.M."/>
            <person name="Frickenhaus S."/>
            <person name="Gonzalez K."/>
            <person name="Herman E.K."/>
            <person name="Lin Y.C."/>
            <person name="Napier J."/>
            <person name="Ogata H."/>
            <person name="Sarno A.F."/>
            <person name="Shmutz J."/>
            <person name="Schroeder D."/>
            <person name="de Vargas C."/>
            <person name="Verret F."/>
            <person name="von Dassow P."/>
            <person name="Valentin K."/>
            <person name="Van de Peer Y."/>
            <person name="Wheeler G."/>
            <person name="Dacks J.B."/>
            <person name="Delwiche C.F."/>
            <person name="Dyhrman S.T."/>
            <person name="Glockner G."/>
            <person name="John U."/>
            <person name="Richards T."/>
            <person name="Worden A.Z."/>
            <person name="Zhang X."/>
            <person name="Grigoriev I.V."/>
            <person name="Allen A.E."/>
            <person name="Bidle K."/>
            <person name="Borodovsky M."/>
            <person name="Bowler C."/>
            <person name="Brownlee C."/>
            <person name="Cock J.M."/>
            <person name="Elias M."/>
            <person name="Gladyshev V.N."/>
            <person name="Groth M."/>
            <person name="Guda C."/>
            <person name="Hadaegh A."/>
            <person name="Iglesias-Rodriguez M.D."/>
            <person name="Jenkins J."/>
            <person name="Jones B.M."/>
            <person name="Lawson T."/>
            <person name="Leese F."/>
            <person name="Lindquist E."/>
            <person name="Lobanov A."/>
            <person name="Lomsadze A."/>
            <person name="Malik S.B."/>
            <person name="Marsh M.E."/>
            <person name="Mackinder L."/>
            <person name="Mock T."/>
            <person name="Mueller-Roeber B."/>
            <person name="Pagarete A."/>
            <person name="Parker M."/>
            <person name="Probert I."/>
            <person name="Quesneville H."/>
            <person name="Raines C."/>
            <person name="Rensing S.A."/>
            <person name="Riano-Pachon D.M."/>
            <person name="Richier S."/>
            <person name="Rokitta S."/>
            <person name="Shiraiwa Y."/>
            <person name="Soanes D.M."/>
            <person name="van der Giezen M."/>
            <person name="Wahlund T.M."/>
            <person name="Williams B."/>
            <person name="Wilson W."/>
            <person name="Wolfe G."/>
            <person name="Wurch L.L."/>
        </authorList>
    </citation>
    <scope>NUCLEOTIDE SEQUENCE</scope>
</reference>
<dbReference type="HOGENOM" id="CLU_961705_0_0_1"/>
<feature type="region of interest" description="Disordered" evidence="1">
    <location>
        <begin position="198"/>
        <end position="218"/>
    </location>
</feature>
<proteinExistence type="predicted"/>
<keyword evidence="3" id="KW-1185">Reference proteome</keyword>
<dbReference type="KEGG" id="ehx:EMIHUDRAFT_431801"/>
<evidence type="ECO:0000256" key="1">
    <source>
        <dbReference type="SAM" id="MobiDB-lite"/>
    </source>
</evidence>
<feature type="region of interest" description="Disordered" evidence="1">
    <location>
        <begin position="58"/>
        <end position="108"/>
    </location>
</feature>
<dbReference type="GeneID" id="17287046"/>
<feature type="compositionally biased region" description="Basic and acidic residues" evidence="1">
    <location>
        <begin position="123"/>
        <end position="134"/>
    </location>
</feature>
<dbReference type="Proteomes" id="UP000013827">
    <property type="component" value="Unassembled WGS sequence"/>
</dbReference>
<organism evidence="2 3">
    <name type="scientific">Emiliania huxleyi (strain CCMP1516)</name>
    <dbReference type="NCBI Taxonomy" id="280463"/>
    <lineage>
        <taxon>Eukaryota</taxon>
        <taxon>Haptista</taxon>
        <taxon>Haptophyta</taxon>
        <taxon>Prymnesiophyceae</taxon>
        <taxon>Isochrysidales</taxon>
        <taxon>Noelaerhabdaceae</taxon>
        <taxon>Emiliania</taxon>
    </lineage>
</organism>
<dbReference type="RefSeq" id="XP_005794205.1">
    <property type="nucleotide sequence ID" value="XM_005794148.1"/>
</dbReference>
<evidence type="ECO:0000313" key="2">
    <source>
        <dbReference type="EnsemblProtists" id="EOD41776"/>
    </source>
</evidence>
<evidence type="ECO:0000313" key="3">
    <source>
        <dbReference type="Proteomes" id="UP000013827"/>
    </source>
</evidence>
<feature type="compositionally biased region" description="Basic and acidic residues" evidence="1">
    <location>
        <begin position="60"/>
        <end position="70"/>
    </location>
</feature>
<feature type="region of interest" description="Disordered" evidence="1">
    <location>
        <begin position="123"/>
        <end position="170"/>
    </location>
</feature>
<sequence length="290" mass="31539">DSPSPVANTLLPRRAHYHQLSHHVLVHRVGRRLDPRRPAPAPAADSFVRRRLQGCAAAEHAARGRGERQAVVRQPHRPHAAGPAGVQADDARRDSHRGRGAQAGHGRRAQLDLCRLRLRAGHDAPADAERDGRRAAALPARGGRGARPGDASRGGRRAQRPGHRSRLRRHVSVCRQAVRGRRHPGRLRGVLHLRATLDGEPAGGGDAPALRRPARRGGEAPRLRHRLLLRRRVPRDWRVAARGEGARASAGGEGGAERRLQQAARRVQPARVLAGPAHLHATHVRVAVSE</sequence>
<feature type="compositionally biased region" description="Basic residues" evidence="1">
    <location>
        <begin position="154"/>
        <end position="170"/>
    </location>
</feature>
<protein>
    <submittedName>
        <fullName evidence="2">Uncharacterized protein</fullName>
    </submittedName>
</protein>
<accession>A0A0D3L191</accession>
<dbReference type="AlphaFoldDB" id="A0A0D3L191"/>
<reference evidence="2" key="2">
    <citation type="submission" date="2024-10" db="UniProtKB">
        <authorList>
            <consortium name="EnsemblProtists"/>
        </authorList>
    </citation>
    <scope>IDENTIFICATION</scope>
</reference>
<dbReference type="PaxDb" id="2903-EOD41776"/>
<dbReference type="EnsemblProtists" id="EOD41776">
    <property type="protein sequence ID" value="EOD41776"/>
    <property type="gene ID" value="EMIHUDRAFT_431801"/>
</dbReference>